<evidence type="ECO:0000256" key="8">
    <source>
        <dbReference type="SAM" id="MobiDB-lite"/>
    </source>
</evidence>
<evidence type="ECO:0000313" key="9">
    <source>
        <dbReference type="EMBL" id="GEA87543.1"/>
    </source>
</evidence>
<dbReference type="GO" id="GO:0050532">
    <property type="term" value="F:2-phosphosulfolactate phosphatase activity"/>
    <property type="evidence" value="ECO:0007669"/>
    <property type="project" value="UniProtKB-EC"/>
</dbReference>
<dbReference type="GO" id="GO:0050545">
    <property type="term" value="F:sulfopyruvate decarboxylase activity"/>
    <property type="evidence" value="ECO:0007669"/>
    <property type="project" value="TreeGrafter"/>
</dbReference>
<keyword evidence="10" id="KW-1185">Reference proteome</keyword>
<evidence type="ECO:0000256" key="7">
    <source>
        <dbReference type="ARBA" id="ARBA00033711"/>
    </source>
</evidence>
<evidence type="ECO:0000256" key="3">
    <source>
        <dbReference type="ARBA" id="ARBA00012953"/>
    </source>
</evidence>
<evidence type="ECO:0000256" key="1">
    <source>
        <dbReference type="ARBA" id="ARBA00001946"/>
    </source>
</evidence>
<protein>
    <recommendedName>
        <fullName evidence="4">Probable 2-phosphosulfolactate phosphatase</fullName>
        <ecNumber evidence="3">3.1.3.71</ecNumber>
    </recommendedName>
</protein>
<dbReference type="EC" id="3.1.3.71" evidence="3"/>
<sequence length="303" mass="30385">MPPNAGRWFTPARARQTGRVTSRDATSAHAQAGHRVRFDWALDGALAVAAGADVAVVVDVLSFTTAVGVALDAGTEVLPYRWADPTAAAFAERHDAVLALPRSVAGPDDLSLSPASIRAASGARAASRVPAASGARAASGVGTASGVRRLVLPSPNGSTICWHLAERLGVPTVLAASLRNAAAVARWVADRPDAAGLTVAVVAAGERWPGGGLRPAVEDAWGAAAVLRGLADALGDEALSPEARSAAALAPPGDVTAALAACASGGELAADGYAEDVRIAAEVDASRVVPGLVDGRFVDVARP</sequence>
<organism evidence="9 10">
    <name type="scientific">Cellulomonas cellasea</name>
    <dbReference type="NCBI Taxonomy" id="43670"/>
    <lineage>
        <taxon>Bacteria</taxon>
        <taxon>Bacillati</taxon>
        <taxon>Actinomycetota</taxon>
        <taxon>Actinomycetes</taxon>
        <taxon>Micrococcales</taxon>
        <taxon>Cellulomonadaceae</taxon>
        <taxon>Cellulomonas</taxon>
    </lineage>
</organism>
<dbReference type="PANTHER" id="PTHR37311:SF1">
    <property type="entry name" value="2-PHOSPHOSULFOLACTATE PHOSPHATASE-RELATED"/>
    <property type="match status" value="1"/>
</dbReference>
<evidence type="ECO:0000256" key="5">
    <source>
        <dbReference type="ARBA" id="ARBA00022801"/>
    </source>
</evidence>
<evidence type="ECO:0000256" key="6">
    <source>
        <dbReference type="ARBA" id="ARBA00022842"/>
    </source>
</evidence>
<comment type="catalytic activity">
    <reaction evidence="7">
        <text>(2R)-O-phospho-3-sulfolactate + H2O = (2R)-3-sulfolactate + phosphate</text>
        <dbReference type="Rhea" id="RHEA:23416"/>
        <dbReference type="ChEBI" id="CHEBI:15377"/>
        <dbReference type="ChEBI" id="CHEBI:15597"/>
        <dbReference type="ChEBI" id="CHEBI:43474"/>
        <dbReference type="ChEBI" id="CHEBI:58738"/>
        <dbReference type="EC" id="3.1.3.71"/>
    </reaction>
</comment>
<dbReference type="Proteomes" id="UP000317046">
    <property type="component" value="Unassembled WGS sequence"/>
</dbReference>
<dbReference type="Pfam" id="PF04029">
    <property type="entry name" value="2-ph_phosp"/>
    <property type="match status" value="1"/>
</dbReference>
<gene>
    <name evidence="9" type="ORF">CCE01nite_14920</name>
</gene>
<reference evidence="9" key="1">
    <citation type="submission" date="2019-06" db="EMBL/GenBank/DDBJ databases">
        <title>Whole genome shotgun sequence of Cellulomonas cellasea NBRC 3753.</title>
        <authorList>
            <person name="Hosoyama A."/>
            <person name="Uohara A."/>
            <person name="Ohji S."/>
            <person name="Ichikawa N."/>
        </authorList>
    </citation>
    <scope>NUCLEOTIDE SEQUENCE [LARGE SCALE GENOMIC DNA]</scope>
    <source>
        <strain evidence="9">NBRC 3753</strain>
    </source>
</reference>
<evidence type="ECO:0000256" key="2">
    <source>
        <dbReference type="ARBA" id="ARBA00009997"/>
    </source>
</evidence>
<proteinExistence type="inferred from homology"/>
<accession>A0A4Y3KU34</accession>
<evidence type="ECO:0000313" key="10">
    <source>
        <dbReference type="Proteomes" id="UP000317046"/>
    </source>
</evidence>
<comment type="cofactor">
    <cofactor evidence="1">
        <name>Mg(2+)</name>
        <dbReference type="ChEBI" id="CHEBI:18420"/>
    </cofactor>
</comment>
<feature type="compositionally biased region" description="Polar residues" evidence="8">
    <location>
        <begin position="18"/>
        <end position="28"/>
    </location>
</feature>
<dbReference type="GO" id="GO:0000287">
    <property type="term" value="F:magnesium ion binding"/>
    <property type="evidence" value="ECO:0007669"/>
    <property type="project" value="InterPro"/>
</dbReference>
<comment type="caution">
    <text evidence="9">The sequence shown here is derived from an EMBL/GenBank/DDBJ whole genome shotgun (WGS) entry which is preliminary data.</text>
</comment>
<dbReference type="AlphaFoldDB" id="A0A4Y3KU34"/>
<comment type="similarity">
    <text evidence="2">Belongs to the ComB family.</text>
</comment>
<dbReference type="PANTHER" id="PTHR37311">
    <property type="entry name" value="2-PHOSPHOSULFOLACTATE PHOSPHATASE-RELATED"/>
    <property type="match status" value="1"/>
</dbReference>
<dbReference type="Gene3D" id="3.90.1560.10">
    <property type="entry name" value="ComB-like"/>
    <property type="match status" value="2"/>
</dbReference>
<dbReference type="InterPro" id="IPR036702">
    <property type="entry name" value="ComB-like_sf"/>
</dbReference>
<dbReference type="InterPro" id="IPR005238">
    <property type="entry name" value="ComB-like"/>
</dbReference>
<keyword evidence="6" id="KW-0460">Magnesium</keyword>
<feature type="region of interest" description="Disordered" evidence="8">
    <location>
        <begin position="1"/>
        <end position="28"/>
    </location>
</feature>
<dbReference type="SUPFAM" id="SSF142823">
    <property type="entry name" value="ComB-like"/>
    <property type="match status" value="1"/>
</dbReference>
<dbReference type="EMBL" id="BJLR01000016">
    <property type="protein sequence ID" value="GEA87543.1"/>
    <property type="molecule type" value="Genomic_DNA"/>
</dbReference>
<name>A0A4Y3KU34_9CELL</name>
<keyword evidence="5" id="KW-0378">Hydrolase</keyword>
<evidence type="ECO:0000256" key="4">
    <source>
        <dbReference type="ARBA" id="ARBA00021948"/>
    </source>
</evidence>